<dbReference type="AlphaFoldDB" id="K0RDB8"/>
<reference evidence="2 3" key="1">
    <citation type="journal article" date="2012" name="Genome Biol.">
        <title>Genome and low-iron response of an oceanic diatom adapted to chronic iron limitation.</title>
        <authorList>
            <person name="Lommer M."/>
            <person name="Specht M."/>
            <person name="Roy A.S."/>
            <person name="Kraemer L."/>
            <person name="Andreson R."/>
            <person name="Gutowska M.A."/>
            <person name="Wolf J."/>
            <person name="Bergner S.V."/>
            <person name="Schilhabel M.B."/>
            <person name="Klostermeier U.C."/>
            <person name="Beiko R.G."/>
            <person name="Rosenstiel P."/>
            <person name="Hippler M."/>
            <person name="Laroche J."/>
        </authorList>
    </citation>
    <scope>NUCLEOTIDE SEQUENCE [LARGE SCALE GENOMIC DNA]</scope>
    <source>
        <strain evidence="2 3">CCMP1005</strain>
    </source>
</reference>
<feature type="compositionally biased region" description="Low complexity" evidence="1">
    <location>
        <begin position="145"/>
        <end position="163"/>
    </location>
</feature>
<comment type="caution">
    <text evidence="2">The sequence shown here is derived from an EMBL/GenBank/DDBJ whole genome shotgun (WGS) entry which is preliminary data.</text>
</comment>
<dbReference type="EMBL" id="AGNL01049561">
    <property type="protein sequence ID" value="EJK44542.1"/>
    <property type="molecule type" value="Genomic_DNA"/>
</dbReference>
<sequence>MAGGPRSLIAESLEVIFPQSRPHGPSNADAGAGAGGAAGRMGIRLQQFITEPENEFIKAEKQRLLRQQQFITDMQRLQRQQKRLDEAQQLQQQRFGGDAVSAVGGDNWDTSPENKSIKRLKCSGIRPDAAGATVQLAPPFAFATRKSPPTAAKPTAAKPTVAALPRLAASAPIRDRGGQKSSPNQQPQSAPTPQGQHDEWPEGLLIPLLSPLVFACHTPESQHENRQGVVVKVREVGTFPGCFSTAPRYRTRYRNGRQMHGSKCIGQQWVPWHHIPAGFDPGISAQKQGVAVGVEDKKLSPRLFVHCPPHLARYSKGRQMLGLDCPPRRGSTASTILTGPGNLVSFFVWVRPSKLKGPQHKARGPRADQYQTSRPCVGPCRRASIVAKCAPEGVPSIHLEGEARQLKTNPFPTQSYPTRKRQVQPISSNKSRDGRVREKFVTSNAAEGTYTTSNADALDAVPASVERDDPPLDTFPLHR</sequence>
<feature type="region of interest" description="Disordered" evidence="1">
    <location>
        <begin position="18"/>
        <end position="37"/>
    </location>
</feature>
<feature type="region of interest" description="Disordered" evidence="1">
    <location>
        <begin position="145"/>
        <end position="164"/>
    </location>
</feature>
<organism evidence="2 3">
    <name type="scientific">Thalassiosira oceanica</name>
    <name type="common">Marine diatom</name>
    <dbReference type="NCBI Taxonomy" id="159749"/>
    <lineage>
        <taxon>Eukaryota</taxon>
        <taxon>Sar</taxon>
        <taxon>Stramenopiles</taxon>
        <taxon>Ochrophyta</taxon>
        <taxon>Bacillariophyta</taxon>
        <taxon>Coscinodiscophyceae</taxon>
        <taxon>Thalassiosirophycidae</taxon>
        <taxon>Thalassiosirales</taxon>
        <taxon>Thalassiosiraceae</taxon>
        <taxon>Thalassiosira</taxon>
    </lineage>
</organism>
<evidence type="ECO:0000313" key="2">
    <source>
        <dbReference type="EMBL" id="EJK44542.1"/>
    </source>
</evidence>
<dbReference type="Proteomes" id="UP000266841">
    <property type="component" value="Unassembled WGS sequence"/>
</dbReference>
<feature type="compositionally biased region" description="Polar residues" evidence="1">
    <location>
        <begin position="408"/>
        <end position="417"/>
    </location>
</feature>
<evidence type="ECO:0000313" key="3">
    <source>
        <dbReference type="Proteomes" id="UP000266841"/>
    </source>
</evidence>
<dbReference type="eggNOG" id="ENOG502SDBJ">
    <property type="taxonomic scope" value="Eukaryota"/>
</dbReference>
<name>K0RDB8_THAOC</name>
<feature type="compositionally biased region" description="Polar residues" evidence="1">
    <location>
        <begin position="179"/>
        <end position="195"/>
    </location>
</feature>
<feature type="compositionally biased region" description="Basic and acidic residues" evidence="1">
    <location>
        <begin position="430"/>
        <end position="440"/>
    </location>
</feature>
<evidence type="ECO:0000256" key="1">
    <source>
        <dbReference type="SAM" id="MobiDB-lite"/>
    </source>
</evidence>
<feature type="compositionally biased region" description="Polar residues" evidence="1">
    <location>
        <begin position="441"/>
        <end position="455"/>
    </location>
</feature>
<proteinExistence type="predicted"/>
<feature type="region of interest" description="Disordered" evidence="1">
    <location>
        <begin position="408"/>
        <end position="479"/>
    </location>
</feature>
<feature type="region of interest" description="Disordered" evidence="1">
    <location>
        <begin position="173"/>
        <end position="200"/>
    </location>
</feature>
<accession>K0RDB8</accession>
<keyword evidence="3" id="KW-1185">Reference proteome</keyword>
<gene>
    <name evidence="2" type="ORF">THAOC_36908</name>
</gene>
<protein>
    <submittedName>
        <fullName evidence="2">Uncharacterized protein</fullName>
    </submittedName>
</protein>